<dbReference type="Pfam" id="PF00069">
    <property type="entry name" value="Pkinase"/>
    <property type="match status" value="1"/>
</dbReference>
<dbReference type="InterPro" id="IPR017441">
    <property type="entry name" value="Protein_kinase_ATP_BS"/>
</dbReference>
<keyword evidence="3" id="KW-0808">Transferase</keyword>
<dbReference type="Proteomes" id="UP000242525">
    <property type="component" value="Unassembled WGS sequence"/>
</dbReference>
<name>A0A0J9XEL5_GEOCN</name>
<dbReference type="PROSITE" id="PS00107">
    <property type="entry name" value="PROTEIN_KINASE_ATP"/>
    <property type="match status" value="1"/>
</dbReference>
<dbReference type="InterPro" id="IPR008271">
    <property type="entry name" value="Ser/Thr_kinase_AS"/>
</dbReference>
<dbReference type="GO" id="GO:0004674">
    <property type="term" value="F:protein serine/threonine kinase activity"/>
    <property type="evidence" value="ECO:0007669"/>
    <property type="project" value="UniProtKB-KW"/>
</dbReference>
<reference evidence="11" key="1">
    <citation type="submission" date="2014-03" db="EMBL/GenBank/DDBJ databases">
        <authorList>
            <person name="Casaregola S."/>
        </authorList>
    </citation>
    <scope>NUCLEOTIDE SEQUENCE [LARGE SCALE GENOMIC DNA]</scope>
    <source>
        <strain evidence="11">CLIB 918</strain>
    </source>
</reference>
<dbReference type="InterPro" id="IPR011009">
    <property type="entry name" value="Kinase-like_dom_sf"/>
</dbReference>
<dbReference type="OrthoDB" id="541276at2759"/>
<dbReference type="SUPFAM" id="SSF56112">
    <property type="entry name" value="Protein kinase-like (PK-like)"/>
    <property type="match status" value="1"/>
</dbReference>
<comment type="caution">
    <text evidence="11">The sequence shown here is derived from an EMBL/GenBank/DDBJ whole genome shotgun (WGS) entry which is preliminary data.</text>
</comment>
<evidence type="ECO:0000256" key="5">
    <source>
        <dbReference type="ARBA" id="ARBA00022777"/>
    </source>
</evidence>
<evidence type="ECO:0000256" key="1">
    <source>
        <dbReference type="ARBA" id="ARBA00012513"/>
    </source>
</evidence>
<evidence type="ECO:0000313" key="11">
    <source>
        <dbReference type="EMBL" id="CDO55339.1"/>
    </source>
</evidence>
<evidence type="ECO:0000256" key="6">
    <source>
        <dbReference type="ARBA" id="ARBA00022840"/>
    </source>
</evidence>
<dbReference type="PANTHER" id="PTHR43895:SF32">
    <property type="entry name" value="SERINE_THREONINE-PROTEIN KINASE CHK1"/>
    <property type="match status" value="1"/>
</dbReference>
<evidence type="ECO:0000259" key="10">
    <source>
        <dbReference type="PROSITE" id="PS50011"/>
    </source>
</evidence>
<comment type="catalytic activity">
    <reaction evidence="8">
        <text>L-seryl-[protein] + ATP = O-phospho-L-seryl-[protein] + ADP + H(+)</text>
        <dbReference type="Rhea" id="RHEA:17989"/>
        <dbReference type="Rhea" id="RHEA-COMP:9863"/>
        <dbReference type="Rhea" id="RHEA-COMP:11604"/>
        <dbReference type="ChEBI" id="CHEBI:15378"/>
        <dbReference type="ChEBI" id="CHEBI:29999"/>
        <dbReference type="ChEBI" id="CHEBI:30616"/>
        <dbReference type="ChEBI" id="CHEBI:83421"/>
        <dbReference type="ChEBI" id="CHEBI:456216"/>
        <dbReference type="EC" id="2.7.11.1"/>
    </reaction>
</comment>
<gene>
    <name evidence="11" type="ORF">BN980_GECA10s03662g</name>
</gene>
<dbReference type="EC" id="2.7.11.1" evidence="1"/>
<evidence type="ECO:0000256" key="3">
    <source>
        <dbReference type="ARBA" id="ARBA00022679"/>
    </source>
</evidence>
<dbReference type="GO" id="GO:0007165">
    <property type="term" value="P:signal transduction"/>
    <property type="evidence" value="ECO:0007669"/>
    <property type="project" value="TreeGrafter"/>
</dbReference>
<keyword evidence="2" id="KW-0723">Serine/threonine-protein kinase</keyword>
<proteinExistence type="predicted"/>
<dbReference type="Gene3D" id="3.30.200.20">
    <property type="entry name" value="Phosphorylase Kinase, domain 1"/>
    <property type="match status" value="1"/>
</dbReference>
<accession>A0A0J9XEL5</accession>
<evidence type="ECO:0000256" key="8">
    <source>
        <dbReference type="ARBA" id="ARBA00048679"/>
    </source>
</evidence>
<evidence type="ECO:0000256" key="7">
    <source>
        <dbReference type="ARBA" id="ARBA00047899"/>
    </source>
</evidence>
<dbReference type="PROSITE" id="PS00108">
    <property type="entry name" value="PROTEIN_KINASE_ST"/>
    <property type="match status" value="1"/>
</dbReference>
<organism evidence="11 12">
    <name type="scientific">Geotrichum candidum</name>
    <name type="common">Oospora lactis</name>
    <name type="synonym">Dipodascus geotrichum</name>
    <dbReference type="NCBI Taxonomy" id="1173061"/>
    <lineage>
        <taxon>Eukaryota</taxon>
        <taxon>Fungi</taxon>
        <taxon>Dikarya</taxon>
        <taxon>Ascomycota</taxon>
        <taxon>Saccharomycotina</taxon>
        <taxon>Dipodascomycetes</taxon>
        <taxon>Dipodascales</taxon>
        <taxon>Dipodascaceae</taxon>
        <taxon>Geotrichum</taxon>
    </lineage>
</organism>
<keyword evidence="12" id="KW-1185">Reference proteome</keyword>
<evidence type="ECO:0000256" key="9">
    <source>
        <dbReference type="PROSITE-ProRule" id="PRU10141"/>
    </source>
</evidence>
<sequence>MTSPTPFIPSTHNKEGHYINSTYLLHKPLGSGASGTVYLATHLITNNTVAVKVIGKPSHDPSHLFESELSPMYGVPIPVSSIQYNAVDPDFHHSLLTSCPQLYNEVYLHAQVHDYPNVVSIIEVLDGCKYLFVVLEYCNQGDLFSAIIEKEWYIGDEIIAKHLFLQLLDAVEYCHNHSIFHCDLKPENILLSNDGKLLKIADFGLASSLPIGHHFGRGSKYYMAPENIAENKIYWRTEQESLSHEEGEANLPTLDSKHPHPVVTGDISGNNSSNGVLMSKGYPRGASDVWSLGIILLNIIFGRNPWKKASLAEDMVYKGYSLNPRRLEYLLPVSSELNTILARVFHPDPHRRISIAELRKAMVACKHLTRVNKTDFPWFTPRRSTIQLRHPKTMPNLKEQFTQNIQKAPIEDLHSPGLTNVSSSNFTINTSSFGFSSTLSTSETPAMTVITNIPKSTVQVQYLCGMVTPAVSPTVKTTPVVAIASCSLSPIHQSSANEPGIYYYDSRSPPRQTRKLQRQEVTSKTLVAANTSSTSIAASTAPKHKSWFGHKLLDKISNHRNRVRPCTNSHKFTATSKNLHALNNDTSIAPSEKGMIHSSHRHTLSSASSFLSIFDGRKRKRSGGKLLKLIH</sequence>
<dbReference type="STRING" id="1173061.A0A0J9XEL5"/>
<dbReference type="AlphaFoldDB" id="A0A0J9XEL5"/>
<feature type="domain" description="Protein kinase" evidence="10">
    <location>
        <begin position="23"/>
        <end position="379"/>
    </location>
</feature>
<keyword evidence="5" id="KW-0418">Kinase</keyword>
<dbReference type="Gene3D" id="1.10.510.10">
    <property type="entry name" value="Transferase(Phosphotransferase) domain 1"/>
    <property type="match status" value="2"/>
</dbReference>
<evidence type="ECO:0000256" key="4">
    <source>
        <dbReference type="ARBA" id="ARBA00022741"/>
    </source>
</evidence>
<evidence type="ECO:0000313" key="12">
    <source>
        <dbReference type="Proteomes" id="UP000242525"/>
    </source>
</evidence>
<dbReference type="PANTHER" id="PTHR43895">
    <property type="entry name" value="CALCIUM/CALMODULIN-DEPENDENT PROTEIN KINASE KINASE-RELATED"/>
    <property type="match status" value="1"/>
</dbReference>
<dbReference type="EMBL" id="CCBN010000010">
    <property type="protein sequence ID" value="CDO55339.1"/>
    <property type="molecule type" value="Genomic_DNA"/>
</dbReference>
<keyword evidence="4 9" id="KW-0547">Nucleotide-binding</keyword>
<keyword evidence="6 9" id="KW-0067">ATP-binding</keyword>
<dbReference type="SMART" id="SM00220">
    <property type="entry name" value="S_TKc"/>
    <property type="match status" value="1"/>
</dbReference>
<dbReference type="InterPro" id="IPR000719">
    <property type="entry name" value="Prot_kinase_dom"/>
</dbReference>
<dbReference type="GO" id="GO:0005524">
    <property type="term" value="F:ATP binding"/>
    <property type="evidence" value="ECO:0007669"/>
    <property type="project" value="UniProtKB-UniRule"/>
</dbReference>
<comment type="catalytic activity">
    <reaction evidence="7">
        <text>L-threonyl-[protein] + ATP = O-phospho-L-threonyl-[protein] + ADP + H(+)</text>
        <dbReference type="Rhea" id="RHEA:46608"/>
        <dbReference type="Rhea" id="RHEA-COMP:11060"/>
        <dbReference type="Rhea" id="RHEA-COMP:11605"/>
        <dbReference type="ChEBI" id="CHEBI:15378"/>
        <dbReference type="ChEBI" id="CHEBI:30013"/>
        <dbReference type="ChEBI" id="CHEBI:30616"/>
        <dbReference type="ChEBI" id="CHEBI:61977"/>
        <dbReference type="ChEBI" id="CHEBI:456216"/>
        <dbReference type="EC" id="2.7.11.1"/>
    </reaction>
</comment>
<dbReference type="PROSITE" id="PS50011">
    <property type="entry name" value="PROTEIN_KINASE_DOM"/>
    <property type="match status" value="1"/>
</dbReference>
<feature type="binding site" evidence="9">
    <location>
        <position position="56"/>
    </location>
    <ligand>
        <name>ATP</name>
        <dbReference type="ChEBI" id="CHEBI:30616"/>
    </ligand>
</feature>
<protein>
    <recommendedName>
        <fullName evidence="1">non-specific serine/threonine protein kinase</fullName>
        <ecNumber evidence="1">2.7.11.1</ecNumber>
    </recommendedName>
</protein>
<evidence type="ECO:0000256" key="2">
    <source>
        <dbReference type="ARBA" id="ARBA00022527"/>
    </source>
</evidence>